<reference evidence="2 3" key="1">
    <citation type="submission" date="2019-02" db="EMBL/GenBank/DDBJ databases">
        <title>Deep-cultivation of Planctomycetes and their phenomic and genomic characterization uncovers novel biology.</title>
        <authorList>
            <person name="Wiegand S."/>
            <person name="Jogler M."/>
            <person name="Boedeker C."/>
            <person name="Pinto D."/>
            <person name="Vollmers J."/>
            <person name="Rivas-Marin E."/>
            <person name="Kohn T."/>
            <person name="Peeters S.H."/>
            <person name="Heuer A."/>
            <person name="Rast P."/>
            <person name="Oberbeckmann S."/>
            <person name="Bunk B."/>
            <person name="Jeske O."/>
            <person name="Meyerdierks A."/>
            <person name="Storesund J.E."/>
            <person name="Kallscheuer N."/>
            <person name="Luecker S."/>
            <person name="Lage O.M."/>
            <person name="Pohl T."/>
            <person name="Merkel B.J."/>
            <person name="Hornburger P."/>
            <person name="Mueller R.-W."/>
            <person name="Bruemmer F."/>
            <person name="Labrenz M."/>
            <person name="Spormann A.M."/>
            <person name="Op den Camp H."/>
            <person name="Overmann J."/>
            <person name="Amann R."/>
            <person name="Jetten M.S.M."/>
            <person name="Mascher T."/>
            <person name="Medema M.H."/>
            <person name="Devos D.P."/>
            <person name="Kaster A.-K."/>
            <person name="Ovreas L."/>
            <person name="Rohde M."/>
            <person name="Galperin M.Y."/>
            <person name="Jogler C."/>
        </authorList>
    </citation>
    <scope>NUCLEOTIDE SEQUENCE [LARGE SCALE GENOMIC DNA]</scope>
    <source>
        <strain evidence="2 3">Pan161</strain>
    </source>
</reference>
<dbReference type="Proteomes" id="UP000316855">
    <property type="component" value="Chromosome"/>
</dbReference>
<dbReference type="RefSeq" id="WP_145224128.1">
    <property type="nucleotide sequence ID" value="NZ_CP036343.1"/>
</dbReference>
<sequence precursor="true">MRSVFLCLFCLMLTPLQAAEEKSPLEAWVIPGAEAREQGATTYSVKEPDQVESVSRRTDTGQYLSEKPFQEVVAFYVKKSGFEPPNWSILGREFPGTDLYLPAHWTQQREVDGKLQTVIIQHFIREQAASVQLLLTNQPDLGTVSISITRGKADTQTLIQIVSVPASDQK</sequence>
<evidence type="ECO:0000313" key="3">
    <source>
        <dbReference type="Proteomes" id="UP000316855"/>
    </source>
</evidence>
<gene>
    <name evidence="2" type="ORF">Pan161_06410</name>
</gene>
<dbReference type="EMBL" id="CP036343">
    <property type="protein sequence ID" value="QDT89016.1"/>
    <property type="molecule type" value="Genomic_DNA"/>
</dbReference>
<protein>
    <submittedName>
        <fullName evidence="2">Uncharacterized protein</fullName>
    </submittedName>
</protein>
<evidence type="ECO:0000313" key="2">
    <source>
        <dbReference type="EMBL" id="QDT89016.1"/>
    </source>
</evidence>
<proteinExistence type="predicted"/>
<keyword evidence="1" id="KW-0732">Signal</keyword>
<accession>A0A517V7N3</accession>
<organism evidence="2 3">
    <name type="scientific">Gimesia algae</name>
    <dbReference type="NCBI Taxonomy" id="2527971"/>
    <lineage>
        <taxon>Bacteria</taxon>
        <taxon>Pseudomonadati</taxon>
        <taxon>Planctomycetota</taxon>
        <taxon>Planctomycetia</taxon>
        <taxon>Planctomycetales</taxon>
        <taxon>Planctomycetaceae</taxon>
        <taxon>Gimesia</taxon>
    </lineage>
</organism>
<keyword evidence="3" id="KW-1185">Reference proteome</keyword>
<dbReference type="KEGG" id="gax:Pan161_06410"/>
<feature type="signal peptide" evidence="1">
    <location>
        <begin position="1"/>
        <end position="18"/>
    </location>
</feature>
<name>A0A517V7N3_9PLAN</name>
<dbReference type="AlphaFoldDB" id="A0A517V7N3"/>
<evidence type="ECO:0000256" key="1">
    <source>
        <dbReference type="SAM" id="SignalP"/>
    </source>
</evidence>
<feature type="chain" id="PRO_5022049119" evidence="1">
    <location>
        <begin position="19"/>
        <end position="170"/>
    </location>
</feature>
<dbReference type="OrthoDB" id="283661at2"/>